<dbReference type="InterPro" id="IPR016156">
    <property type="entry name" value="FAD/NAD-linked_Rdtase_dimer_sf"/>
</dbReference>
<evidence type="ECO:0000256" key="9">
    <source>
        <dbReference type="ARBA" id="ARBA00023284"/>
    </source>
</evidence>
<dbReference type="InterPro" id="IPR023753">
    <property type="entry name" value="FAD/NAD-binding_dom"/>
</dbReference>
<dbReference type="GO" id="GO:0005737">
    <property type="term" value="C:cytoplasm"/>
    <property type="evidence" value="ECO:0007669"/>
    <property type="project" value="UniProtKB-ARBA"/>
</dbReference>
<dbReference type="Gene3D" id="3.50.50.60">
    <property type="entry name" value="FAD/NAD(P)-binding domain"/>
    <property type="match status" value="2"/>
</dbReference>
<dbReference type="PIRSF" id="PIRSF000350">
    <property type="entry name" value="Mercury_reductase_MerA"/>
    <property type="match status" value="1"/>
</dbReference>
<dbReference type="PROSITE" id="PS00076">
    <property type="entry name" value="PYRIDINE_REDOX_1"/>
    <property type="match status" value="1"/>
</dbReference>
<evidence type="ECO:0000256" key="6">
    <source>
        <dbReference type="ARBA" id="ARBA00023002"/>
    </source>
</evidence>
<feature type="binding site" evidence="12">
    <location>
        <position position="267"/>
    </location>
    <ligand>
        <name>NAD(+)</name>
        <dbReference type="ChEBI" id="CHEBI:57540"/>
    </ligand>
</feature>
<feature type="disulfide bond" description="Redox-active" evidence="13">
    <location>
        <begin position="40"/>
        <end position="45"/>
    </location>
</feature>
<evidence type="ECO:0000256" key="4">
    <source>
        <dbReference type="ARBA" id="ARBA00022630"/>
    </source>
</evidence>
<dbReference type="Pfam" id="PF02852">
    <property type="entry name" value="Pyr_redox_dim"/>
    <property type="match status" value="1"/>
</dbReference>
<dbReference type="InterPro" id="IPR004099">
    <property type="entry name" value="Pyr_nucl-diS_OxRdtase_dimer"/>
</dbReference>
<evidence type="ECO:0000256" key="1">
    <source>
        <dbReference type="ARBA" id="ARBA00007532"/>
    </source>
</evidence>
<dbReference type="PANTHER" id="PTHR22912">
    <property type="entry name" value="DISULFIDE OXIDOREDUCTASE"/>
    <property type="match status" value="1"/>
</dbReference>
<evidence type="ECO:0000256" key="7">
    <source>
        <dbReference type="ARBA" id="ARBA00023027"/>
    </source>
</evidence>
<dbReference type="GO" id="GO:0006103">
    <property type="term" value="P:2-oxoglutarate metabolic process"/>
    <property type="evidence" value="ECO:0007669"/>
    <property type="project" value="TreeGrafter"/>
</dbReference>
<evidence type="ECO:0000259" key="16">
    <source>
        <dbReference type="Pfam" id="PF07992"/>
    </source>
</evidence>
<dbReference type="InterPro" id="IPR050151">
    <property type="entry name" value="Class-I_Pyr_Nuc-Dis_Oxidored"/>
</dbReference>
<dbReference type="Gene3D" id="3.30.390.30">
    <property type="match status" value="1"/>
</dbReference>
<evidence type="ECO:0000256" key="12">
    <source>
        <dbReference type="PIRSR" id="PIRSR000350-3"/>
    </source>
</evidence>
<accession>W0EEX2</accession>
<dbReference type="PRINTS" id="PR00411">
    <property type="entry name" value="PNDRDTASEI"/>
</dbReference>
<evidence type="ECO:0000259" key="15">
    <source>
        <dbReference type="Pfam" id="PF02852"/>
    </source>
</evidence>
<evidence type="ECO:0000256" key="11">
    <source>
        <dbReference type="PIRSR" id="PIRSR000350-2"/>
    </source>
</evidence>
<evidence type="ECO:0000256" key="3">
    <source>
        <dbReference type="ARBA" id="ARBA00016961"/>
    </source>
</evidence>
<dbReference type="SUPFAM" id="SSF55424">
    <property type="entry name" value="FAD/NAD-linked reductases, dimerisation (C-terminal) domain"/>
    <property type="match status" value="1"/>
</dbReference>
<feature type="binding site" evidence="12">
    <location>
        <position position="200"/>
    </location>
    <ligand>
        <name>NAD(+)</name>
        <dbReference type="ChEBI" id="CHEBI:57540"/>
    </ligand>
</feature>
<evidence type="ECO:0000256" key="2">
    <source>
        <dbReference type="ARBA" id="ARBA00012608"/>
    </source>
</evidence>
<evidence type="ECO:0000313" key="17">
    <source>
        <dbReference type="EMBL" id="AHF07734.1"/>
    </source>
</evidence>
<dbReference type="InterPro" id="IPR012999">
    <property type="entry name" value="Pyr_OxRdtase_I_AS"/>
</dbReference>
<dbReference type="RefSeq" id="WP_006716661.1">
    <property type="nucleotide sequence ID" value="NZ_CP007032.1"/>
</dbReference>
<reference evidence="17 18" key="1">
    <citation type="submission" date="2013-12" db="EMBL/GenBank/DDBJ databases">
        <authorList>
            <consortium name="DOE Joint Genome Institute"/>
            <person name="Smidt H."/>
            <person name="Huntemann M."/>
            <person name="Han J."/>
            <person name="Chen A."/>
            <person name="Kyrpides N."/>
            <person name="Mavromatis K."/>
            <person name="Markowitz V."/>
            <person name="Palaniappan K."/>
            <person name="Ivanova N."/>
            <person name="Schaumberg A."/>
            <person name="Pati A."/>
            <person name="Liolios K."/>
            <person name="Nordberg H.P."/>
            <person name="Cantor M.N."/>
            <person name="Hua S.X."/>
            <person name="Woyke T."/>
        </authorList>
    </citation>
    <scope>NUCLEOTIDE SEQUENCE [LARGE SCALE GENOMIC DNA]</scope>
    <source>
        <strain evidence="18">DSM 15288</strain>
    </source>
</reference>
<dbReference type="SUPFAM" id="SSF51905">
    <property type="entry name" value="FAD/NAD(P)-binding domain"/>
    <property type="match status" value="1"/>
</dbReference>
<feature type="binding site" evidence="12">
    <location>
        <begin position="177"/>
        <end position="184"/>
    </location>
    <ligand>
        <name>NAD(+)</name>
        <dbReference type="ChEBI" id="CHEBI:57540"/>
    </ligand>
</feature>
<keyword evidence="18" id="KW-1185">Reference proteome</keyword>
<feature type="binding site" evidence="12">
    <location>
        <position position="307"/>
    </location>
    <ligand>
        <name>FAD</name>
        <dbReference type="ChEBI" id="CHEBI:57692"/>
    </ligand>
</feature>
<evidence type="ECO:0000313" key="18">
    <source>
        <dbReference type="Proteomes" id="UP000010847"/>
    </source>
</evidence>
<evidence type="ECO:0000256" key="13">
    <source>
        <dbReference type="PIRSR" id="PIRSR000350-4"/>
    </source>
</evidence>
<dbReference type="NCBIfam" id="TIGR01350">
    <property type="entry name" value="lipoamide_DH"/>
    <property type="match status" value="1"/>
</dbReference>
<feature type="active site" description="Proton acceptor" evidence="11">
    <location>
        <position position="438"/>
    </location>
</feature>
<feature type="binding site" evidence="12">
    <location>
        <begin position="313"/>
        <end position="316"/>
    </location>
    <ligand>
        <name>FAD</name>
        <dbReference type="ChEBI" id="CHEBI:57692"/>
    </ligand>
</feature>
<dbReference type="FunFam" id="3.30.390.30:FF:000001">
    <property type="entry name" value="Dihydrolipoyl dehydrogenase"/>
    <property type="match status" value="1"/>
</dbReference>
<dbReference type="PANTHER" id="PTHR22912:SF151">
    <property type="entry name" value="DIHYDROLIPOYL DEHYDROGENASE, MITOCHONDRIAL"/>
    <property type="match status" value="1"/>
</dbReference>
<keyword evidence="6 14" id="KW-0560">Oxidoreductase</keyword>
<dbReference type="Pfam" id="PF07992">
    <property type="entry name" value="Pyr_redox_2"/>
    <property type="match status" value="1"/>
</dbReference>
<dbReference type="OrthoDB" id="9807946at2"/>
<keyword evidence="8" id="KW-1015">Disulfide bond</keyword>
<dbReference type="STRING" id="871968.DESME_12430"/>
<name>W0EEX2_9FIRM</name>
<sequence length="460" mass="49035">MAYQIGILGGGPGGYVCALRAAQLGLSVVLVEGERIGGTCLNKGCIPTKALVKSAELWREIQHADTFGIKVDSAHFDFSKVMARKDQVVETLVGGVERLIKASKITYVQGWGQVREPGKIEVETESGLEIYDVENLVLATGSVPARLPISGVDLPGVISSDEILEMTELPERLVIIGGGVIGLEFASIYREFGVKVTVVEMLPSLLANIDEEIPKRMTPLLKKSGLEIMTKTALKEIRQDGSQLQVIVEDAKGQKEILTDKVLIATGRKANCRGIDLERLGLQTERGTIAVNQKMQTSLPHVYAIGDVTGGIMLAHVASMQGMVAAENIAGQPSEANYTAVPSAIFTYPEIATVGQTEQALKASGSKYKVSKFPFSANGKAIALGEMVGLVKILADEQGTVLGASIMGPQASSMIEELVLAVDKRLNSEDLVHTIHAHPTLPEAVMEAAHGILGKPMHLA</sequence>
<evidence type="ECO:0000256" key="8">
    <source>
        <dbReference type="ARBA" id="ARBA00023157"/>
    </source>
</evidence>
<dbReference type="eggNOG" id="COG1249">
    <property type="taxonomic scope" value="Bacteria"/>
</dbReference>
<dbReference type="InterPro" id="IPR036188">
    <property type="entry name" value="FAD/NAD-bd_sf"/>
</dbReference>
<evidence type="ECO:0000256" key="10">
    <source>
        <dbReference type="ARBA" id="ARBA00049187"/>
    </source>
</evidence>
<dbReference type="Proteomes" id="UP000010847">
    <property type="component" value="Chromosome"/>
</dbReference>
<dbReference type="GO" id="GO:0050660">
    <property type="term" value="F:flavin adenine dinucleotide binding"/>
    <property type="evidence" value="ECO:0007669"/>
    <property type="project" value="InterPro"/>
</dbReference>
<dbReference type="InterPro" id="IPR006258">
    <property type="entry name" value="Lipoamide_DH"/>
</dbReference>
<evidence type="ECO:0000256" key="5">
    <source>
        <dbReference type="ARBA" id="ARBA00022827"/>
    </source>
</evidence>
<comment type="cofactor">
    <cofactor evidence="12 14">
        <name>FAD</name>
        <dbReference type="ChEBI" id="CHEBI:57692"/>
    </cofactor>
    <text evidence="12 14">Binds 1 FAD per subunit.</text>
</comment>
<comment type="miscellaneous">
    <text evidence="14">The active site is a redox-active disulfide bond.</text>
</comment>
<keyword evidence="9 14" id="KW-0676">Redox-active center</keyword>
<evidence type="ECO:0000256" key="14">
    <source>
        <dbReference type="RuleBase" id="RU003692"/>
    </source>
</evidence>
<dbReference type="AlphaFoldDB" id="W0EEX2"/>
<feature type="domain" description="FAD/NAD(P)-binding" evidence="16">
    <location>
        <begin position="4"/>
        <end position="322"/>
    </location>
</feature>
<proteinExistence type="inferred from homology"/>
<feature type="binding site" evidence="12">
    <location>
        <position position="112"/>
    </location>
    <ligand>
        <name>FAD</name>
        <dbReference type="ChEBI" id="CHEBI:57692"/>
    </ligand>
</feature>
<feature type="binding site" evidence="12">
    <location>
        <position position="49"/>
    </location>
    <ligand>
        <name>FAD</name>
        <dbReference type="ChEBI" id="CHEBI:57692"/>
    </ligand>
</feature>
<gene>
    <name evidence="17" type="ORF">DESME_12430</name>
</gene>
<feature type="binding site" evidence="12">
    <location>
        <begin position="140"/>
        <end position="142"/>
    </location>
    <ligand>
        <name>FAD</name>
        <dbReference type="ChEBI" id="CHEBI:57692"/>
    </ligand>
</feature>
<keyword evidence="12" id="KW-0547">Nucleotide-binding</keyword>
<organism evidence="17 18">
    <name type="scientific">Desulfitobacterium metallireducens DSM 15288</name>
    <dbReference type="NCBI Taxonomy" id="871968"/>
    <lineage>
        <taxon>Bacteria</taxon>
        <taxon>Bacillati</taxon>
        <taxon>Bacillota</taxon>
        <taxon>Clostridia</taxon>
        <taxon>Eubacteriales</taxon>
        <taxon>Desulfitobacteriaceae</taxon>
        <taxon>Desulfitobacterium</taxon>
    </lineage>
</organism>
<dbReference type="HOGENOM" id="CLU_016755_0_3_9"/>
<dbReference type="EC" id="1.8.1.4" evidence="2 14"/>
<dbReference type="InterPro" id="IPR001100">
    <property type="entry name" value="Pyr_nuc-diS_OxRdtase"/>
</dbReference>
<dbReference type="KEGG" id="dmt:DESME_12430"/>
<dbReference type="GO" id="GO:0004148">
    <property type="term" value="F:dihydrolipoyl dehydrogenase (NADH) activity"/>
    <property type="evidence" value="ECO:0007669"/>
    <property type="project" value="UniProtKB-EC"/>
</dbReference>
<comment type="similarity">
    <text evidence="1 14">Belongs to the class-I pyridine nucleotide-disulfide oxidoreductase family.</text>
</comment>
<dbReference type="EMBL" id="CP007032">
    <property type="protein sequence ID" value="AHF07734.1"/>
    <property type="molecule type" value="Genomic_DNA"/>
</dbReference>
<keyword evidence="4 14" id="KW-0285">Flavoprotein</keyword>
<keyword evidence="7 12" id="KW-0520">NAD</keyword>
<dbReference type="PRINTS" id="PR00368">
    <property type="entry name" value="FADPNR"/>
</dbReference>
<protein>
    <recommendedName>
        <fullName evidence="3 14">Dihydrolipoyl dehydrogenase</fullName>
        <ecNumber evidence="2 14">1.8.1.4</ecNumber>
    </recommendedName>
</protein>
<comment type="catalytic activity">
    <reaction evidence="10 14">
        <text>N(6)-[(R)-dihydrolipoyl]-L-lysyl-[protein] + NAD(+) = N(6)-[(R)-lipoyl]-L-lysyl-[protein] + NADH + H(+)</text>
        <dbReference type="Rhea" id="RHEA:15045"/>
        <dbReference type="Rhea" id="RHEA-COMP:10474"/>
        <dbReference type="Rhea" id="RHEA-COMP:10475"/>
        <dbReference type="ChEBI" id="CHEBI:15378"/>
        <dbReference type="ChEBI" id="CHEBI:57540"/>
        <dbReference type="ChEBI" id="CHEBI:57945"/>
        <dbReference type="ChEBI" id="CHEBI:83099"/>
        <dbReference type="ChEBI" id="CHEBI:83100"/>
        <dbReference type="EC" id="1.8.1.4"/>
    </reaction>
</comment>
<feature type="domain" description="Pyridine nucleotide-disulphide oxidoreductase dimerisation" evidence="15">
    <location>
        <begin position="341"/>
        <end position="449"/>
    </location>
</feature>
<keyword evidence="5 12" id="KW-0274">FAD</keyword>